<name>A0A417YMQ9_9BACI</name>
<evidence type="ECO:0000256" key="3">
    <source>
        <dbReference type="ARBA" id="ARBA00022989"/>
    </source>
</evidence>
<dbReference type="RefSeq" id="WP_095310227.1">
    <property type="nucleotide sequence ID" value="NZ_JAUOPF010000001.1"/>
</dbReference>
<organism evidence="7 8">
    <name type="scientific">Oceanobacillus profundus</name>
    <dbReference type="NCBI Taxonomy" id="372463"/>
    <lineage>
        <taxon>Bacteria</taxon>
        <taxon>Bacillati</taxon>
        <taxon>Bacillota</taxon>
        <taxon>Bacilli</taxon>
        <taxon>Bacillales</taxon>
        <taxon>Bacillaceae</taxon>
        <taxon>Oceanobacillus</taxon>
    </lineage>
</organism>
<feature type="transmembrane region" description="Helical" evidence="5">
    <location>
        <begin position="160"/>
        <end position="179"/>
    </location>
</feature>
<feature type="domain" description="ABC-2 type transporter transmembrane" evidence="6">
    <location>
        <begin position="13"/>
        <end position="209"/>
    </location>
</feature>
<reference evidence="7 8" key="1">
    <citation type="journal article" date="2007" name="Int. J. Syst. Evol. Microbiol.">
        <title>Oceanobacillus profundus sp. nov., isolated from a deep-sea sediment core.</title>
        <authorList>
            <person name="Kim Y.G."/>
            <person name="Choi D.H."/>
            <person name="Hyun S."/>
            <person name="Cho B.C."/>
        </authorList>
    </citation>
    <scope>NUCLEOTIDE SEQUENCE [LARGE SCALE GENOMIC DNA]</scope>
    <source>
        <strain evidence="7 8">DSM 18246</strain>
    </source>
</reference>
<gene>
    <name evidence="7" type="ORF">D1B32_00065</name>
</gene>
<evidence type="ECO:0000313" key="8">
    <source>
        <dbReference type="Proteomes" id="UP000285456"/>
    </source>
</evidence>
<dbReference type="EMBL" id="QWEH01000001">
    <property type="protein sequence ID" value="RHW35055.1"/>
    <property type="molecule type" value="Genomic_DNA"/>
</dbReference>
<dbReference type="AlphaFoldDB" id="A0A417YMQ9"/>
<keyword evidence="4 5" id="KW-0472">Membrane</keyword>
<evidence type="ECO:0000256" key="4">
    <source>
        <dbReference type="ARBA" id="ARBA00023136"/>
    </source>
</evidence>
<feature type="transmembrane region" description="Helical" evidence="5">
    <location>
        <begin position="51"/>
        <end position="72"/>
    </location>
</feature>
<accession>A0A417YMQ9</accession>
<dbReference type="GO" id="GO:0016020">
    <property type="term" value="C:membrane"/>
    <property type="evidence" value="ECO:0007669"/>
    <property type="project" value="UniProtKB-SubCell"/>
</dbReference>
<protein>
    <submittedName>
        <fullName evidence="7">ABC transporter permease</fullName>
    </submittedName>
</protein>
<feature type="transmembrane region" description="Helical" evidence="5">
    <location>
        <begin position="222"/>
        <end position="240"/>
    </location>
</feature>
<dbReference type="GO" id="GO:0140359">
    <property type="term" value="F:ABC-type transporter activity"/>
    <property type="evidence" value="ECO:0007669"/>
    <property type="project" value="InterPro"/>
</dbReference>
<feature type="transmembrane region" description="Helical" evidence="5">
    <location>
        <begin position="105"/>
        <end position="125"/>
    </location>
</feature>
<evidence type="ECO:0000259" key="6">
    <source>
        <dbReference type="Pfam" id="PF01061"/>
    </source>
</evidence>
<sequence>MNVLSHYKYVFQMQFLRNAGFLVFMILIQILISIGIVIGFTYLLPAPDTNSILFLATGAPTIILIFTGLVILPQQVGTAKSDGYMEFMRTWPVNRGVILGADTTIWLIITLPGIIISSIVAHLMFSPGYDISWTVIPALLMIALTSIGVGYGFSYLLSPTASLALSQVIVFGALMFSPVNFPLERLPEWLQALHQVLPIYSMAEVMRASLAASTFEATAGNYINLLIWCVLGYGGAIFILNRK</sequence>
<feature type="transmembrane region" description="Helical" evidence="5">
    <location>
        <begin position="131"/>
        <end position="153"/>
    </location>
</feature>
<dbReference type="Proteomes" id="UP000285456">
    <property type="component" value="Unassembled WGS sequence"/>
</dbReference>
<evidence type="ECO:0000256" key="1">
    <source>
        <dbReference type="ARBA" id="ARBA00004141"/>
    </source>
</evidence>
<dbReference type="InterPro" id="IPR013525">
    <property type="entry name" value="ABC2_TM"/>
</dbReference>
<dbReference type="OrthoDB" id="9788252at2"/>
<keyword evidence="8" id="KW-1185">Reference proteome</keyword>
<keyword evidence="2 5" id="KW-0812">Transmembrane</keyword>
<evidence type="ECO:0000256" key="2">
    <source>
        <dbReference type="ARBA" id="ARBA00022692"/>
    </source>
</evidence>
<feature type="transmembrane region" description="Helical" evidence="5">
    <location>
        <begin position="21"/>
        <end position="45"/>
    </location>
</feature>
<proteinExistence type="predicted"/>
<evidence type="ECO:0000256" key="5">
    <source>
        <dbReference type="SAM" id="Phobius"/>
    </source>
</evidence>
<dbReference type="Pfam" id="PF01061">
    <property type="entry name" value="ABC2_membrane"/>
    <property type="match status" value="1"/>
</dbReference>
<evidence type="ECO:0000313" key="7">
    <source>
        <dbReference type="EMBL" id="RHW35055.1"/>
    </source>
</evidence>
<keyword evidence="3 5" id="KW-1133">Transmembrane helix</keyword>
<comment type="subcellular location">
    <subcellularLocation>
        <location evidence="1">Membrane</location>
        <topology evidence="1">Multi-pass membrane protein</topology>
    </subcellularLocation>
</comment>
<comment type="caution">
    <text evidence="7">The sequence shown here is derived from an EMBL/GenBank/DDBJ whole genome shotgun (WGS) entry which is preliminary data.</text>
</comment>